<name>A0ABV7NKD7_9SPHN</name>
<dbReference type="Proteomes" id="UP001595681">
    <property type="component" value="Unassembled WGS sequence"/>
</dbReference>
<feature type="compositionally biased region" description="Basic and acidic residues" evidence="1">
    <location>
        <begin position="50"/>
        <end position="70"/>
    </location>
</feature>
<accession>A0ABV7NKD7</accession>
<proteinExistence type="predicted"/>
<evidence type="ECO:0000256" key="1">
    <source>
        <dbReference type="SAM" id="MobiDB-lite"/>
    </source>
</evidence>
<organism evidence="2 3">
    <name type="scientific">Sphingobium rhizovicinum</name>
    <dbReference type="NCBI Taxonomy" id="432308"/>
    <lineage>
        <taxon>Bacteria</taxon>
        <taxon>Pseudomonadati</taxon>
        <taxon>Pseudomonadota</taxon>
        <taxon>Alphaproteobacteria</taxon>
        <taxon>Sphingomonadales</taxon>
        <taxon>Sphingomonadaceae</taxon>
        <taxon>Sphingobium</taxon>
    </lineage>
</organism>
<evidence type="ECO:0000313" key="3">
    <source>
        <dbReference type="Proteomes" id="UP001595681"/>
    </source>
</evidence>
<evidence type="ECO:0000313" key="2">
    <source>
        <dbReference type="EMBL" id="MFC3443944.1"/>
    </source>
</evidence>
<reference evidence="3" key="1">
    <citation type="journal article" date="2019" name="Int. J. Syst. Evol. Microbiol.">
        <title>The Global Catalogue of Microorganisms (GCM) 10K type strain sequencing project: providing services to taxonomists for standard genome sequencing and annotation.</title>
        <authorList>
            <consortium name="The Broad Institute Genomics Platform"/>
            <consortium name="The Broad Institute Genome Sequencing Center for Infectious Disease"/>
            <person name="Wu L."/>
            <person name="Ma J."/>
        </authorList>
    </citation>
    <scope>NUCLEOTIDE SEQUENCE [LARGE SCALE GENOMIC DNA]</scope>
    <source>
        <strain evidence="3">CCM 7491</strain>
    </source>
</reference>
<gene>
    <name evidence="2" type="ORF">ACFOKF_22610</name>
</gene>
<sequence length="70" mass="8070">MPRHETDQRNIKAWSDQDLVEAFLLIAEANHKSPLDQAVLGEMNRRASGGHHDAATSTERRRLWDYGRSR</sequence>
<comment type="caution">
    <text evidence="2">The sequence shown here is derived from an EMBL/GenBank/DDBJ whole genome shotgun (WGS) entry which is preliminary data.</text>
</comment>
<protein>
    <submittedName>
        <fullName evidence="2">Uncharacterized protein</fullName>
    </submittedName>
</protein>
<feature type="region of interest" description="Disordered" evidence="1">
    <location>
        <begin position="43"/>
        <end position="70"/>
    </location>
</feature>
<keyword evidence="3" id="KW-1185">Reference proteome</keyword>
<dbReference type="RefSeq" id="WP_380798859.1">
    <property type="nucleotide sequence ID" value="NZ_JBHRVU010000005.1"/>
</dbReference>
<dbReference type="EMBL" id="JBHRVU010000005">
    <property type="protein sequence ID" value="MFC3443944.1"/>
    <property type="molecule type" value="Genomic_DNA"/>
</dbReference>